<evidence type="ECO:0000313" key="13">
    <source>
        <dbReference type="Proteomes" id="UP001198182"/>
    </source>
</evidence>
<dbReference type="RefSeq" id="WP_308454210.1">
    <property type="nucleotide sequence ID" value="NZ_JAJEQR010000036.1"/>
</dbReference>
<evidence type="ECO:0000256" key="4">
    <source>
        <dbReference type="ARBA" id="ARBA00022777"/>
    </source>
</evidence>
<reference evidence="12" key="1">
    <citation type="submission" date="2021-10" db="EMBL/GenBank/DDBJ databases">
        <title>Anaerobic single-cell dispensing facilitates the cultivation of human gut bacteria.</title>
        <authorList>
            <person name="Afrizal A."/>
        </authorList>
    </citation>
    <scope>NUCLEOTIDE SEQUENCE</scope>
    <source>
        <strain evidence="12">CLA-AA-H215</strain>
    </source>
</reference>
<accession>A0AAE3ED42</accession>
<evidence type="ECO:0000259" key="9">
    <source>
        <dbReference type="Pfam" id="PF13089"/>
    </source>
</evidence>
<evidence type="ECO:0000256" key="6">
    <source>
        <dbReference type="HAMAP-Rule" id="MF_00347"/>
    </source>
</evidence>
<evidence type="ECO:0000259" key="8">
    <source>
        <dbReference type="Pfam" id="PF02503"/>
    </source>
</evidence>
<feature type="binding site" evidence="6">
    <location>
        <position position="596"/>
    </location>
    <ligand>
        <name>ATP</name>
        <dbReference type="ChEBI" id="CHEBI:30616"/>
    </ligand>
</feature>
<feature type="binding site" evidence="6">
    <location>
        <position position="475"/>
    </location>
    <ligand>
        <name>ATP</name>
        <dbReference type="ChEBI" id="CHEBI:30616"/>
    </ligand>
</feature>
<dbReference type="PIRSF" id="PIRSF015589">
    <property type="entry name" value="PP_kinase"/>
    <property type="match status" value="1"/>
</dbReference>
<dbReference type="Gene3D" id="3.30.870.10">
    <property type="entry name" value="Endonuclease Chain A"/>
    <property type="match status" value="2"/>
</dbReference>
<dbReference type="Gene3D" id="1.20.58.310">
    <property type="entry name" value="Polyphosphate kinase N-terminal domain"/>
    <property type="match status" value="1"/>
</dbReference>
<dbReference type="GO" id="GO:0046872">
    <property type="term" value="F:metal ion binding"/>
    <property type="evidence" value="ECO:0007669"/>
    <property type="project" value="UniProtKB-KW"/>
</dbReference>
<dbReference type="SUPFAM" id="SSF143724">
    <property type="entry name" value="PHP14-like"/>
    <property type="match status" value="1"/>
</dbReference>
<dbReference type="Pfam" id="PF13089">
    <property type="entry name" value="PP_kinase_N"/>
    <property type="match status" value="1"/>
</dbReference>
<dbReference type="NCBIfam" id="NF003921">
    <property type="entry name" value="PRK05443.2-2"/>
    <property type="match status" value="1"/>
</dbReference>
<keyword evidence="2 6" id="KW-0808">Transferase</keyword>
<dbReference type="NCBIfam" id="TIGR03705">
    <property type="entry name" value="poly_P_kin"/>
    <property type="match status" value="1"/>
</dbReference>
<comment type="caution">
    <text evidence="12">The sequence shown here is derived from an EMBL/GenBank/DDBJ whole genome shotgun (WGS) entry which is preliminary data.</text>
</comment>
<evidence type="ECO:0000259" key="10">
    <source>
        <dbReference type="Pfam" id="PF13090"/>
    </source>
</evidence>
<feature type="active site" description="Phosphohistidine intermediate" evidence="6">
    <location>
        <position position="442"/>
    </location>
</feature>
<comment type="cofactor">
    <cofactor evidence="6">
        <name>Mg(2+)</name>
        <dbReference type="ChEBI" id="CHEBI:18420"/>
    </cofactor>
</comment>
<keyword evidence="6" id="KW-0479">Metal-binding</keyword>
<evidence type="ECO:0000256" key="3">
    <source>
        <dbReference type="ARBA" id="ARBA00022741"/>
    </source>
</evidence>
<dbReference type="GO" id="GO:0006799">
    <property type="term" value="P:polyphosphate biosynthetic process"/>
    <property type="evidence" value="ECO:0007669"/>
    <property type="project" value="UniProtKB-UniRule"/>
</dbReference>
<evidence type="ECO:0000256" key="2">
    <source>
        <dbReference type="ARBA" id="ARBA00022679"/>
    </source>
</evidence>
<dbReference type="InterPro" id="IPR025200">
    <property type="entry name" value="PPK_C_dom2"/>
</dbReference>
<dbReference type="EC" id="2.7.4.1" evidence="6 7"/>
<feature type="binding site" evidence="6">
    <location>
        <position position="412"/>
    </location>
    <ligand>
        <name>Mg(2+)</name>
        <dbReference type="ChEBI" id="CHEBI:18420"/>
    </ligand>
</feature>
<keyword evidence="13" id="KW-1185">Reference proteome</keyword>
<feature type="domain" description="Polyphosphate kinase middle" evidence="8">
    <location>
        <begin position="127"/>
        <end position="306"/>
    </location>
</feature>
<dbReference type="InterPro" id="IPR024953">
    <property type="entry name" value="PP_kinase_middle"/>
</dbReference>
<evidence type="ECO:0000313" key="12">
    <source>
        <dbReference type="EMBL" id="MCC2231691.1"/>
    </source>
</evidence>
<dbReference type="InterPro" id="IPR036830">
    <property type="entry name" value="PP_kinase_middle_dom_sf"/>
</dbReference>
<dbReference type="InterPro" id="IPR025198">
    <property type="entry name" value="PPK_N_dom"/>
</dbReference>
<evidence type="ECO:0000259" key="11">
    <source>
        <dbReference type="Pfam" id="PF17941"/>
    </source>
</evidence>
<dbReference type="PANTHER" id="PTHR30218">
    <property type="entry name" value="POLYPHOSPHATE KINASE"/>
    <property type="match status" value="1"/>
</dbReference>
<name>A0AAE3ED42_9FIRM</name>
<keyword evidence="6" id="KW-0460">Magnesium</keyword>
<dbReference type="Proteomes" id="UP001198182">
    <property type="component" value="Unassembled WGS sequence"/>
</dbReference>
<comment type="catalytic activity">
    <reaction evidence="6 7">
        <text>[phosphate](n) + ATP = [phosphate](n+1) + ADP</text>
        <dbReference type="Rhea" id="RHEA:19573"/>
        <dbReference type="Rhea" id="RHEA-COMP:9859"/>
        <dbReference type="Rhea" id="RHEA-COMP:14280"/>
        <dbReference type="ChEBI" id="CHEBI:16838"/>
        <dbReference type="ChEBI" id="CHEBI:30616"/>
        <dbReference type="ChEBI" id="CHEBI:456216"/>
        <dbReference type="EC" id="2.7.4.1"/>
    </reaction>
</comment>
<feature type="binding site" evidence="6">
    <location>
        <position position="568"/>
    </location>
    <ligand>
        <name>ATP</name>
        <dbReference type="ChEBI" id="CHEBI:30616"/>
    </ligand>
</feature>
<sequence length="717" mass="82553">MSETAFGRYRYTKNRELSWLQFNQRVLEEAADKNNPVLERLKFLAIFTSNLDEFFRVRVGSLVDISRISPEKKDNKSGMTSEEQLRKIYERIPELIQQKKEYYRAVMQELGEQHIQDVLGEELKPKERKYVNQYFMMEIMPLLSPIIIGTHHPLPHLNNKQLHIAAALKDKKGKTAIGLIPIPENVPPYLMLPAEKEELRYIRTENILLMMAPDLFGAYTAEEITVLCVTRNADISFDDEKFDDDEEDLRNQMTKLLKKRENLSAVRMEIGEAISEEFKVQLMKLMGVSPVQVYEDAVPLKMSYVYRLCGELPEEKTKSLLYPAYVPRWPEDLDQKQKIMDQVRRKDKLLFYPFDSVEPFLKLLGEAAESPDVVSIKITIYRLASSSKIARILCRAAENGKEVLVLMELRARFDEANNVAWSKLLEEAGCQVIYGMDGFKCHSKICLITRKERGKMSYITQIGTGNYNEKTNAMYTDLSLMTASPVIGEDAVAFFQNMLINKLNGDYRQLRVSPYGIKEMLIQRIDEQIRKGPEGYICFKVNAITERDIIDKLRQASDAGVEVRMIIRGISCILPGIPGDTENIHISSIVGRYLEHARIYQFGRGEDEKFYISSADLMTRNLNRRVEIACPIFDPDVRMQLRWMLLCQLRDNMKASIALSDGSYHRRRREEQASFNSQECFMEQTSHKVAAPAKIGVLQRLGAGLRRASGKEPRVLS</sequence>
<keyword evidence="4 6" id="KW-0418">Kinase</keyword>
<gene>
    <name evidence="12" type="primary">ppk1</name>
    <name evidence="6" type="synonym">ppk</name>
    <name evidence="12" type="ORF">LKD81_11900</name>
</gene>
<dbReference type="NCBIfam" id="NF003917">
    <property type="entry name" value="PRK05443.1-1"/>
    <property type="match status" value="1"/>
</dbReference>
<proteinExistence type="inferred from homology"/>
<feature type="binding site" evidence="6">
    <location>
        <position position="382"/>
    </location>
    <ligand>
        <name>Mg(2+)</name>
        <dbReference type="ChEBI" id="CHEBI:18420"/>
    </ligand>
</feature>
<dbReference type="GO" id="GO:0008976">
    <property type="term" value="F:polyphosphate kinase activity"/>
    <property type="evidence" value="ECO:0007669"/>
    <property type="project" value="UniProtKB-UniRule"/>
</dbReference>
<dbReference type="Pfam" id="PF13090">
    <property type="entry name" value="PP_kinase_C"/>
    <property type="match status" value="1"/>
</dbReference>
<protein>
    <recommendedName>
        <fullName evidence="6 7">Polyphosphate kinase</fullName>
        <ecNumber evidence="6 7">2.7.4.1</ecNumber>
    </recommendedName>
    <alternativeName>
        <fullName evidence="6">ATP-polyphosphate phosphotransferase</fullName>
    </alternativeName>
    <alternativeName>
        <fullName evidence="6">Polyphosphoric acid kinase</fullName>
    </alternativeName>
</protein>
<dbReference type="Gene3D" id="3.30.1840.10">
    <property type="entry name" value="Polyphosphate kinase middle domain"/>
    <property type="match status" value="1"/>
</dbReference>
<comment type="function">
    <text evidence="6 7">Catalyzes the reversible transfer of the terminal phosphate of ATP to form a long-chain polyphosphate (polyP).</text>
</comment>
<dbReference type="EMBL" id="JAJEQR010000036">
    <property type="protein sequence ID" value="MCC2231691.1"/>
    <property type="molecule type" value="Genomic_DNA"/>
</dbReference>
<dbReference type="CDD" id="cd09166">
    <property type="entry name" value="PLDc_PPK1_C1_unchar"/>
    <property type="match status" value="1"/>
</dbReference>
<keyword evidence="1 6" id="KW-0597">Phosphoprotein</keyword>
<feature type="domain" description="Polyphosphate kinase N-terminal" evidence="9">
    <location>
        <begin position="14"/>
        <end position="116"/>
    </location>
</feature>
<dbReference type="InterPro" id="IPR041108">
    <property type="entry name" value="PP_kinase_C_1"/>
</dbReference>
<dbReference type="GO" id="GO:0009358">
    <property type="term" value="C:polyphosphate kinase complex"/>
    <property type="evidence" value="ECO:0007669"/>
    <property type="project" value="InterPro"/>
</dbReference>
<dbReference type="HAMAP" id="MF_00347">
    <property type="entry name" value="Polyphosphate_kinase"/>
    <property type="match status" value="1"/>
</dbReference>
<feature type="domain" description="Polyphosphate kinase C-terminal" evidence="10">
    <location>
        <begin position="510"/>
        <end position="678"/>
    </location>
</feature>
<dbReference type="InterPro" id="IPR036832">
    <property type="entry name" value="PPK_N_dom_sf"/>
</dbReference>
<evidence type="ECO:0000256" key="7">
    <source>
        <dbReference type="RuleBase" id="RU003800"/>
    </source>
</evidence>
<dbReference type="InterPro" id="IPR003414">
    <property type="entry name" value="PP_kinase"/>
</dbReference>
<evidence type="ECO:0000256" key="5">
    <source>
        <dbReference type="ARBA" id="ARBA00022840"/>
    </source>
</evidence>
<keyword evidence="5 6" id="KW-0067">ATP-binding</keyword>
<feature type="domain" description="Polyphosphate kinase C-terminal" evidence="11">
    <location>
        <begin position="339"/>
        <end position="498"/>
    </location>
</feature>
<evidence type="ECO:0000256" key="1">
    <source>
        <dbReference type="ARBA" id="ARBA00022553"/>
    </source>
</evidence>
<dbReference type="AlphaFoldDB" id="A0AAE3ED42"/>
<dbReference type="Pfam" id="PF02503">
    <property type="entry name" value="PP_kinase"/>
    <property type="match status" value="1"/>
</dbReference>
<organism evidence="12 13">
    <name type="scientific">Hominifimenecus microfluidus</name>
    <dbReference type="NCBI Taxonomy" id="2885348"/>
    <lineage>
        <taxon>Bacteria</taxon>
        <taxon>Bacillati</taxon>
        <taxon>Bacillota</taxon>
        <taxon>Clostridia</taxon>
        <taxon>Lachnospirales</taxon>
        <taxon>Lachnospiraceae</taxon>
        <taxon>Hominifimenecus</taxon>
    </lineage>
</organism>
<dbReference type="PANTHER" id="PTHR30218:SF0">
    <property type="entry name" value="POLYPHOSPHATE KINASE"/>
    <property type="match status" value="1"/>
</dbReference>
<dbReference type="GO" id="GO:0005524">
    <property type="term" value="F:ATP binding"/>
    <property type="evidence" value="ECO:0007669"/>
    <property type="project" value="UniProtKB-KW"/>
</dbReference>
<keyword evidence="3 6" id="KW-0547">Nucleotide-binding</keyword>
<comment type="similarity">
    <text evidence="6 7">Belongs to the polyphosphate kinase 1 (PPK1) family.</text>
</comment>
<dbReference type="SUPFAM" id="SSF56024">
    <property type="entry name" value="Phospholipase D/nuclease"/>
    <property type="match status" value="2"/>
</dbReference>
<dbReference type="SUPFAM" id="SSF140356">
    <property type="entry name" value="PPK N-terminal domain-like"/>
    <property type="match status" value="1"/>
</dbReference>
<dbReference type="Pfam" id="PF17941">
    <property type="entry name" value="PP_kinase_C_1"/>
    <property type="match status" value="1"/>
</dbReference>
<feature type="binding site" evidence="6">
    <location>
        <position position="50"/>
    </location>
    <ligand>
        <name>ATP</name>
        <dbReference type="ChEBI" id="CHEBI:30616"/>
    </ligand>
</feature>
<comment type="PTM">
    <text evidence="6 7">An intermediate of this reaction is the autophosphorylated ppk in which a phosphate is covalently linked to a histidine residue through a N-P bond.</text>
</comment>